<dbReference type="InterPro" id="IPR016872">
    <property type="entry name" value="UCP028160"/>
</dbReference>
<dbReference type="AlphaFoldDB" id="A0A1M7YYM0"/>
<dbReference type="STRING" id="1117707.VQ7734_03336"/>
<proteinExistence type="predicted"/>
<evidence type="ECO:0000313" key="2">
    <source>
        <dbReference type="EMBL" id="SHO57566.1"/>
    </source>
</evidence>
<feature type="chain" id="PRO_5012794267" description="DUF1481 domain-containing protein" evidence="1">
    <location>
        <begin position="30"/>
        <end position="239"/>
    </location>
</feature>
<accession>A0A1M7YYM0</accession>
<evidence type="ECO:0008006" key="4">
    <source>
        <dbReference type="Google" id="ProtNLM"/>
    </source>
</evidence>
<sequence>MISWRIFMKRFIFLSCLSIFLFGCSSSQNSPSLKKLEQLSGGERMGDAVSLFWYSDHAGSPYSASDYIQSDSDGGYQTSYRWQGSVLKELFREGTQVASEDILVPFKVHIRFDKNGDAVYQQYRLNGKVLPLSAELLTQYKNQANAIVAAVKKQDKQGLELIQGVWHGDYFETCSGYEYERVEFNQTLPSFVINRLSDLDNYMAFLGKVKNNRVYVEELLVLADEDHKCIVRPDLIPES</sequence>
<evidence type="ECO:0000256" key="1">
    <source>
        <dbReference type="SAM" id="SignalP"/>
    </source>
</evidence>
<keyword evidence="3" id="KW-1185">Reference proteome</keyword>
<reference evidence="3" key="1">
    <citation type="submission" date="2016-12" db="EMBL/GenBank/DDBJ databases">
        <authorList>
            <person name="Rodrigo-Torres L."/>
            <person name="Arahal R.D."/>
            <person name="Lucena T."/>
        </authorList>
    </citation>
    <scope>NUCLEOTIDE SEQUENCE [LARGE SCALE GENOMIC DNA]</scope>
</reference>
<dbReference type="Proteomes" id="UP000184600">
    <property type="component" value="Unassembled WGS sequence"/>
</dbReference>
<dbReference type="Pfam" id="PF07356">
    <property type="entry name" value="DUF1481"/>
    <property type="match status" value="1"/>
</dbReference>
<dbReference type="InterPro" id="IPR010858">
    <property type="entry name" value="DUF1481"/>
</dbReference>
<dbReference type="EMBL" id="FRFG01000043">
    <property type="protein sequence ID" value="SHO57566.1"/>
    <property type="molecule type" value="Genomic_DNA"/>
</dbReference>
<organism evidence="2 3">
    <name type="scientific">Vibrio quintilis</name>
    <dbReference type="NCBI Taxonomy" id="1117707"/>
    <lineage>
        <taxon>Bacteria</taxon>
        <taxon>Pseudomonadati</taxon>
        <taxon>Pseudomonadota</taxon>
        <taxon>Gammaproteobacteria</taxon>
        <taxon>Vibrionales</taxon>
        <taxon>Vibrionaceae</taxon>
        <taxon>Vibrio</taxon>
    </lineage>
</organism>
<evidence type="ECO:0000313" key="3">
    <source>
        <dbReference type="Proteomes" id="UP000184600"/>
    </source>
</evidence>
<feature type="signal peptide" evidence="1">
    <location>
        <begin position="1"/>
        <end position="29"/>
    </location>
</feature>
<keyword evidence="1" id="KW-0732">Signal</keyword>
<gene>
    <name evidence="2" type="ORF">VQ7734_03336</name>
</gene>
<dbReference type="PROSITE" id="PS51257">
    <property type="entry name" value="PROKAR_LIPOPROTEIN"/>
    <property type="match status" value="1"/>
</dbReference>
<protein>
    <recommendedName>
        <fullName evidence="4">DUF1481 domain-containing protein</fullName>
    </recommendedName>
</protein>
<name>A0A1M7YYM0_9VIBR</name>
<dbReference type="PIRSF" id="PIRSF028160">
    <property type="entry name" value="UCP028160"/>
    <property type="match status" value="1"/>
</dbReference>